<dbReference type="InterPro" id="IPR036388">
    <property type="entry name" value="WH-like_DNA-bd_sf"/>
</dbReference>
<organism evidence="9 10">
    <name type="scientific">Nonomuraea salmonea</name>
    <dbReference type="NCBI Taxonomy" id="46181"/>
    <lineage>
        <taxon>Bacteria</taxon>
        <taxon>Bacillati</taxon>
        <taxon>Actinomycetota</taxon>
        <taxon>Actinomycetes</taxon>
        <taxon>Streptosporangiales</taxon>
        <taxon>Streptosporangiaceae</taxon>
        <taxon>Nonomuraea</taxon>
    </lineage>
</organism>
<protein>
    <submittedName>
        <fullName evidence="9">BTAD domain-containing putative transcriptional regulator</fullName>
    </submittedName>
</protein>
<keyword evidence="2" id="KW-0677">Repeat</keyword>
<dbReference type="InterPro" id="IPR016032">
    <property type="entry name" value="Sig_transdc_resp-reg_C-effctor"/>
</dbReference>
<dbReference type="CDD" id="cd15831">
    <property type="entry name" value="BTAD"/>
    <property type="match status" value="1"/>
</dbReference>
<dbReference type="SMART" id="SM00862">
    <property type="entry name" value="Trans_reg_C"/>
    <property type="match status" value="1"/>
</dbReference>
<comment type="caution">
    <text evidence="9">The sequence shown here is derived from an EMBL/GenBank/DDBJ whole genome shotgun (WGS) entry which is preliminary data.</text>
</comment>
<dbReference type="InterPro" id="IPR027417">
    <property type="entry name" value="P-loop_NTPase"/>
</dbReference>
<evidence type="ECO:0000256" key="2">
    <source>
        <dbReference type="ARBA" id="ARBA00022737"/>
    </source>
</evidence>
<dbReference type="Gene3D" id="1.10.10.10">
    <property type="entry name" value="Winged helix-like DNA-binding domain superfamily/Winged helix DNA-binding domain"/>
    <property type="match status" value="1"/>
</dbReference>
<gene>
    <name evidence="9" type="ORF">ACFFR3_19135</name>
</gene>
<evidence type="ECO:0000259" key="7">
    <source>
        <dbReference type="SMART" id="SM00862"/>
    </source>
</evidence>
<evidence type="ECO:0000256" key="3">
    <source>
        <dbReference type="ARBA" id="ARBA00023015"/>
    </source>
</evidence>
<dbReference type="Gene3D" id="1.25.40.10">
    <property type="entry name" value="Tetratricopeptide repeat domain"/>
    <property type="match status" value="2"/>
</dbReference>
<dbReference type="SUPFAM" id="SSF48452">
    <property type="entry name" value="TPR-like"/>
    <property type="match status" value="2"/>
</dbReference>
<dbReference type="InterPro" id="IPR011990">
    <property type="entry name" value="TPR-like_helical_dom_sf"/>
</dbReference>
<dbReference type="InterPro" id="IPR051677">
    <property type="entry name" value="AfsR-DnrI-RedD_regulator"/>
</dbReference>
<evidence type="ECO:0000256" key="4">
    <source>
        <dbReference type="ARBA" id="ARBA00023125"/>
    </source>
</evidence>
<reference evidence="9 10" key="1">
    <citation type="submission" date="2024-09" db="EMBL/GenBank/DDBJ databases">
        <authorList>
            <person name="Sun Q."/>
            <person name="Mori K."/>
        </authorList>
    </citation>
    <scope>NUCLEOTIDE SEQUENCE [LARGE SCALE GENOMIC DNA]</scope>
    <source>
        <strain evidence="9 10">JCM 3324</strain>
    </source>
</reference>
<feature type="domain" description="OmpR/PhoB-type" evidence="7">
    <location>
        <begin position="15"/>
        <end position="84"/>
    </location>
</feature>
<dbReference type="SUPFAM" id="SSF46894">
    <property type="entry name" value="C-terminal effector domain of the bipartite response regulators"/>
    <property type="match status" value="1"/>
</dbReference>
<evidence type="ECO:0000256" key="5">
    <source>
        <dbReference type="ARBA" id="ARBA00023163"/>
    </source>
</evidence>
<name>A0ABV5NMV5_9ACTN</name>
<keyword evidence="10" id="KW-1185">Reference proteome</keyword>
<dbReference type="InterPro" id="IPR005158">
    <property type="entry name" value="BTAD"/>
</dbReference>
<dbReference type="Proteomes" id="UP001589568">
    <property type="component" value="Unassembled WGS sequence"/>
</dbReference>
<keyword evidence="5" id="KW-0804">Transcription</keyword>
<evidence type="ECO:0000313" key="9">
    <source>
        <dbReference type="EMBL" id="MFB9471642.1"/>
    </source>
</evidence>
<evidence type="ECO:0000313" key="10">
    <source>
        <dbReference type="Proteomes" id="UP001589568"/>
    </source>
</evidence>
<sequence length="953" mass="103413">MRFVVLGSVGVQQAGETVEISRTRRPLLATLLLAGGTGVTAQTLMQAVWGDTYGRENSLKTALSQLRRLIPGRIAKGGPRGYRMELQHDDTFDLAEFLALTEQGREQTAVGHHAEAVTSLQKALALWGDPPLADVPDDPPQVATWRRELLWKRKVAQEQVLELRLLLGEDHQLLGDLRKEIAEDPLSETLNALLMKALYRAGYRIDALHQYDSLAALLAQDTGAEPGLNLRRLRDEIASDDLLGTSGPRPLTSAVTADDRPCTPVALGPGGLPPAQLPPAVTDFTGREDEVRQLKRYLSSARDSDGVPIASICGPPGVGKSALAHLVAHLLRPVFPDGQIYVHMGVTSERPREIGDVLAEVLSALGVPPTGLPAGVSGRTALYRSLMAGRRVLVVLDDVIGIQQIQALLPGTSGCAVLVTSRSHLVASTAMRVVRLNPLSKEESVSLLSDIVGADRVEAEPTAAADICAVCGGFPLAVRIAGSLLAGQPAWPLRTFAERLRTRSLSLLRGDDLGVEASIRGSDEALPGDARRVFRLVSMLGHGFAGWEVAMLDNKKVADLEGALELLTRHSLLTSVGVDASGQLRYGQHELLRSYGAARLSERPDEQDSAMHRLLLGWLELADLAAAQIAREPYHPPVRRLDITMYAATTVREMIAADVDGWLATEVGNLLNVIRIACERGKYQQALGIALRVAPYLYRESRHQEAEDMWRRILQAITPDYPRLQAEARHRLASLIMSRPRGPQRALPLLDEVLAAREKHKDYQGLARTLGVRAECRRREALDQQSATLLRKAEVDAQRGLSIACGEARDQYTELACLRALALIASARNEHGRALGLAQDMVRVAHKVAPNAVHATYHAWALQARGAMMIAAGRPEQALGELDQAHDLSRQARHRAGQARASELAGDALAALDRDQEAVQRYAQAAAAFDEVGLADEADRCRRKNGDARAEPG</sequence>
<dbReference type="EMBL" id="JBHMCF010000014">
    <property type="protein sequence ID" value="MFB9471642.1"/>
    <property type="molecule type" value="Genomic_DNA"/>
</dbReference>
<feature type="domain" description="Bacterial transcriptional activator" evidence="8">
    <location>
        <begin position="92"/>
        <end position="238"/>
    </location>
</feature>
<dbReference type="Gene3D" id="3.40.50.300">
    <property type="entry name" value="P-loop containing nucleotide triphosphate hydrolases"/>
    <property type="match status" value="1"/>
</dbReference>
<dbReference type="InterPro" id="IPR002182">
    <property type="entry name" value="NB-ARC"/>
</dbReference>
<dbReference type="Gene3D" id="1.10.8.430">
    <property type="entry name" value="Helical domain of apoptotic protease-activating factors"/>
    <property type="match status" value="1"/>
</dbReference>
<dbReference type="PRINTS" id="PR00364">
    <property type="entry name" value="DISEASERSIST"/>
</dbReference>
<feature type="domain" description="AAA+ ATPase" evidence="6">
    <location>
        <begin position="306"/>
        <end position="440"/>
    </location>
</feature>
<dbReference type="PANTHER" id="PTHR35807">
    <property type="entry name" value="TRANSCRIPTIONAL REGULATOR REDD-RELATED"/>
    <property type="match status" value="1"/>
</dbReference>
<dbReference type="SMART" id="SM00382">
    <property type="entry name" value="AAA"/>
    <property type="match status" value="1"/>
</dbReference>
<dbReference type="Pfam" id="PF00486">
    <property type="entry name" value="Trans_reg_C"/>
    <property type="match status" value="1"/>
</dbReference>
<dbReference type="SMART" id="SM01043">
    <property type="entry name" value="BTAD"/>
    <property type="match status" value="1"/>
</dbReference>
<accession>A0ABV5NMV5</accession>
<dbReference type="RefSeq" id="WP_379483551.1">
    <property type="nucleotide sequence ID" value="NZ_JBHMCF010000014.1"/>
</dbReference>
<proteinExistence type="inferred from homology"/>
<dbReference type="InterPro" id="IPR001867">
    <property type="entry name" value="OmpR/PhoB-type_DNA-bd"/>
</dbReference>
<evidence type="ECO:0000259" key="6">
    <source>
        <dbReference type="SMART" id="SM00382"/>
    </source>
</evidence>
<dbReference type="PANTHER" id="PTHR35807:SF1">
    <property type="entry name" value="TRANSCRIPTIONAL REGULATOR REDD"/>
    <property type="match status" value="1"/>
</dbReference>
<dbReference type="Pfam" id="PF03704">
    <property type="entry name" value="BTAD"/>
    <property type="match status" value="1"/>
</dbReference>
<dbReference type="Pfam" id="PF00931">
    <property type="entry name" value="NB-ARC"/>
    <property type="match status" value="1"/>
</dbReference>
<evidence type="ECO:0000256" key="1">
    <source>
        <dbReference type="ARBA" id="ARBA00005820"/>
    </source>
</evidence>
<evidence type="ECO:0000259" key="8">
    <source>
        <dbReference type="SMART" id="SM01043"/>
    </source>
</evidence>
<dbReference type="InterPro" id="IPR003593">
    <property type="entry name" value="AAA+_ATPase"/>
</dbReference>
<dbReference type="SUPFAM" id="SSF52540">
    <property type="entry name" value="P-loop containing nucleoside triphosphate hydrolases"/>
    <property type="match status" value="1"/>
</dbReference>
<keyword evidence="4" id="KW-0238">DNA-binding</keyword>
<dbReference type="InterPro" id="IPR042197">
    <property type="entry name" value="Apaf_helical"/>
</dbReference>
<comment type="similarity">
    <text evidence="1">Belongs to the AfsR/DnrI/RedD regulatory family.</text>
</comment>
<keyword evidence="3" id="KW-0805">Transcription regulation</keyword>